<feature type="transmembrane region" description="Helical" evidence="7">
    <location>
        <begin position="95"/>
        <end position="113"/>
    </location>
</feature>
<evidence type="ECO:0000256" key="3">
    <source>
        <dbReference type="ARBA" id="ARBA00022679"/>
    </source>
</evidence>
<dbReference type="RefSeq" id="WP_087457965.1">
    <property type="nucleotide sequence ID" value="NZ_CP021434.1"/>
</dbReference>
<organism evidence="9 10">
    <name type="scientific">Tumebacillus avium</name>
    <dbReference type="NCBI Taxonomy" id="1903704"/>
    <lineage>
        <taxon>Bacteria</taxon>
        <taxon>Bacillati</taxon>
        <taxon>Bacillota</taxon>
        <taxon>Bacilli</taxon>
        <taxon>Bacillales</taxon>
        <taxon>Alicyclobacillaceae</taxon>
        <taxon>Tumebacillus</taxon>
    </lineage>
</organism>
<keyword evidence="5 7" id="KW-1133">Transmembrane helix</keyword>
<evidence type="ECO:0000256" key="6">
    <source>
        <dbReference type="ARBA" id="ARBA00023136"/>
    </source>
</evidence>
<comment type="similarity">
    <text evidence="2">Belongs to the bacterial sugar transferase family.</text>
</comment>
<evidence type="ECO:0000313" key="10">
    <source>
        <dbReference type="Proteomes" id="UP000195437"/>
    </source>
</evidence>
<evidence type="ECO:0000256" key="5">
    <source>
        <dbReference type="ARBA" id="ARBA00022989"/>
    </source>
</evidence>
<reference evidence="10" key="1">
    <citation type="submission" date="2017-05" db="EMBL/GenBank/DDBJ databases">
        <authorList>
            <person name="Sung H."/>
        </authorList>
    </citation>
    <scope>NUCLEOTIDE SEQUENCE [LARGE SCALE GENOMIC DNA]</scope>
    <source>
        <strain evidence="10">AR23208</strain>
    </source>
</reference>
<dbReference type="Pfam" id="PF02397">
    <property type="entry name" value="Bac_transf"/>
    <property type="match status" value="1"/>
</dbReference>
<dbReference type="EMBL" id="CP021434">
    <property type="protein sequence ID" value="ARU62606.1"/>
    <property type="molecule type" value="Genomic_DNA"/>
</dbReference>
<feature type="transmembrane region" description="Helical" evidence="7">
    <location>
        <begin position="41"/>
        <end position="61"/>
    </location>
</feature>
<feature type="domain" description="Bacterial sugar transferase" evidence="8">
    <location>
        <begin position="240"/>
        <end position="420"/>
    </location>
</feature>
<dbReference type="NCBIfam" id="TIGR03025">
    <property type="entry name" value="EPS_sugtrans"/>
    <property type="match status" value="1"/>
</dbReference>
<protein>
    <recommendedName>
        <fullName evidence="8">Bacterial sugar transferase domain-containing protein</fullName>
    </recommendedName>
</protein>
<dbReference type="AlphaFoldDB" id="A0A1Y0IS01"/>
<gene>
    <name evidence="9" type="ORF">CBW65_17745</name>
</gene>
<feature type="transmembrane region" description="Helical" evidence="7">
    <location>
        <begin position="243"/>
        <end position="268"/>
    </location>
</feature>
<sequence length="446" mass="48857">MGKTIRLAGLVLFFFDLLIVNGGLLAAFWRHDAFSWDAYWGMLPGLSATALVIFVMFDLYAVQKRRGLDLLLYSAVLAVGLLTLCTALFSSLPGAVAAVAGLLQGTLLFLWRLGIWQIERRVYGGRKVLVVADDPVAGLLIEERLHLHMRGWFTVAEVLTAEEQEKLARLLPTVDAVVLGGASGVQKQLVSLCARHGKEALVVPELFDLLLFGAEPQQIGDLLVLSITPPKLKLSQEIVKRGLDILVSGLLLILLSPVLLALCLVIPLTSAGPAVFRQERLGKGGRPFALYKFRSMVCDAEKATGPVLAVLDDPRVTRLGRLLRATRLDEAPQLINVIRGEMSLVGPRPERAYFSDQFKETVPGYLQRLCVRPGLTGLAQVRAGYASAAVDKLRFDLMYVQNYSLVLDLKILFQTLRVVLLRQQAAGLNGQAPATEAREPGMKEMV</sequence>
<comment type="subcellular location">
    <subcellularLocation>
        <location evidence="1">Membrane</location>
        <topology evidence="1">Multi-pass membrane protein</topology>
    </subcellularLocation>
</comment>
<dbReference type="Proteomes" id="UP000195437">
    <property type="component" value="Chromosome"/>
</dbReference>
<proteinExistence type="inferred from homology"/>
<feature type="transmembrane region" description="Helical" evidence="7">
    <location>
        <begin position="7"/>
        <end position="29"/>
    </location>
</feature>
<dbReference type="KEGG" id="tum:CBW65_17745"/>
<dbReference type="GO" id="GO:0016020">
    <property type="term" value="C:membrane"/>
    <property type="evidence" value="ECO:0007669"/>
    <property type="project" value="UniProtKB-SubCell"/>
</dbReference>
<evidence type="ECO:0000313" key="9">
    <source>
        <dbReference type="EMBL" id="ARU62606.1"/>
    </source>
</evidence>
<dbReference type="InterPro" id="IPR017475">
    <property type="entry name" value="EPS_sugar_tfrase"/>
</dbReference>
<dbReference type="InterPro" id="IPR003362">
    <property type="entry name" value="Bact_transf"/>
</dbReference>
<dbReference type="PANTHER" id="PTHR30576">
    <property type="entry name" value="COLANIC BIOSYNTHESIS UDP-GLUCOSE LIPID CARRIER TRANSFERASE"/>
    <property type="match status" value="1"/>
</dbReference>
<dbReference type="OrthoDB" id="9808602at2"/>
<keyword evidence="3" id="KW-0808">Transferase</keyword>
<keyword evidence="10" id="KW-1185">Reference proteome</keyword>
<evidence type="ECO:0000256" key="1">
    <source>
        <dbReference type="ARBA" id="ARBA00004141"/>
    </source>
</evidence>
<name>A0A1Y0IS01_9BACL</name>
<keyword evidence="4 7" id="KW-0812">Transmembrane</keyword>
<feature type="transmembrane region" description="Helical" evidence="7">
    <location>
        <begin position="70"/>
        <end position="89"/>
    </location>
</feature>
<evidence type="ECO:0000256" key="7">
    <source>
        <dbReference type="SAM" id="Phobius"/>
    </source>
</evidence>
<evidence type="ECO:0000259" key="8">
    <source>
        <dbReference type="Pfam" id="PF02397"/>
    </source>
</evidence>
<accession>A0A1Y0IS01</accession>
<evidence type="ECO:0000256" key="2">
    <source>
        <dbReference type="ARBA" id="ARBA00006464"/>
    </source>
</evidence>
<keyword evidence="6 7" id="KW-0472">Membrane</keyword>
<evidence type="ECO:0000256" key="4">
    <source>
        <dbReference type="ARBA" id="ARBA00022692"/>
    </source>
</evidence>
<dbReference type="PANTHER" id="PTHR30576:SF0">
    <property type="entry name" value="UNDECAPRENYL-PHOSPHATE N-ACETYLGALACTOSAMINYL 1-PHOSPHATE TRANSFERASE-RELATED"/>
    <property type="match status" value="1"/>
</dbReference>
<dbReference type="GO" id="GO:0016780">
    <property type="term" value="F:phosphotransferase activity, for other substituted phosphate groups"/>
    <property type="evidence" value="ECO:0007669"/>
    <property type="project" value="TreeGrafter"/>
</dbReference>